<protein>
    <submittedName>
        <fullName evidence="2">YbhB/YbcL family Raf kinase inhibitor-like protein</fullName>
    </submittedName>
</protein>
<dbReference type="PANTHER" id="PTHR30289">
    <property type="entry name" value="UNCHARACTERIZED PROTEIN YBCL-RELATED"/>
    <property type="match status" value="1"/>
</dbReference>
<reference evidence="2 3" key="1">
    <citation type="submission" date="2023-11" db="EMBL/GenBank/DDBJ databases">
        <title>Actinomadura monticuli sp. nov., isolated from volcanic ash.</title>
        <authorList>
            <person name="Lee S.D."/>
            <person name="Yang H."/>
            <person name="Kim I.S."/>
        </authorList>
    </citation>
    <scope>NUCLEOTIDE SEQUENCE [LARGE SCALE GENOMIC DNA]</scope>
    <source>
        <strain evidence="2 3">DSM 45346</strain>
    </source>
</reference>
<dbReference type="SUPFAM" id="SSF49777">
    <property type="entry name" value="PEBP-like"/>
    <property type="match status" value="1"/>
</dbReference>
<dbReference type="RefSeq" id="WP_371944118.1">
    <property type="nucleotide sequence ID" value="NZ_JAXCEH010000020.1"/>
</dbReference>
<gene>
    <name evidence="2" type="ORF">SM436_26540</name>
</gene>
<dbReference type="InterPro" id="IPR036610">
    <property type="entry name" value="PEBP-like_sf"/>
</dbReference>
<dbReference type="GO" id="GO:0004860">
    <property type="term" value="F:protein kinase inhibitor activity"/>
    <property type="evidence" value="ECO:0007669"/>
    <property type="project" value="UniProtKB-KW"/>
</dbReference>
<sequence>MFMGRPHRRGATGHDQRMEEMMLRSAAFDDHTLMPSEYSHDSGDLSPPLEWSPAPEEVVELALACEDPDAPTGTFAHWLLAGIDPVTTGLDAGERPAEAVVGRNDFGTGGYGGPKPPAGDGPHRYFFRLYGLSEPSGLRDGFTAEDLGDALQDKIVASGTLVGTFAR</sequence>
<dbReference type="InterPro" id="IPR008914">
    <property type="entry name" value="PEBP"/>
</dbReference>
<name>A0ABV4R4S8_9ACTN</name>
<dbReference type="EMBL" id="JAXCEH010000020">
    <property type="protein sequence ID" value="MFA1557253.1"/>
    <property type="molecule type" value="Genomic_DNA"/>
</dbReference>
<dbReference type="Pfam" id="PF01161">
    <property type="entry name" value="PBP"/>
    <property type="match status" value="1"/>
</dbReference>
<accession>A0ABV4R4S8</accession>
<evidence type="ECO:0000313" key="2">
    <source>
        <dbReference type="EMBL" id="MFA1557253.1"/>
    </source>
</evidence>
<dbReference type="InterPro" id="IPR005247">
    <property type="entry name" value="YbhB_YbcL/LppC-like"/>
</dbReference>
<evidence type="ECO:0000256" key="1">
    <source>
        <dbReference type="ARBA" id="ARBA00007120"/>
    </source>
</evidence>
<dbReference type="NCBIfam" id="TIGR00481">
    <property type="entry name" value="YbhB/YbcL family Raf kinase inhibitor-like protein"/>
    <property type="match status" value="1"/>
</dbReference>
<comment type="caution">
    <text evidence="2">The sequence shown here is derived from an EMBL/GenBank/DDBJ whole genome shotgun (WGS) entry which is preliminary data.</text>
</comment>
<evidence type="ECO:0000313" key="3">
    <source>
        <dbReference type="Proteomes" id="UP001569904"/>
    </source>
</evidence>
<dbReference type="Gene3D" id="3.90.280.10">
    <property type="entry name" value="PEBP-like"/>
    <property type="match status" value="1"/>
</dbReference>
<keyword evidence="3" id="KW-1185">Reference proteome</keyword>
<comment type="similarity">
    <text evidence="1">Belongs to the UPF0098 family.</text>
</comment>
<dbReference type="CDD" id="cd00865">
    <property type="entry name" value="PEBP_bact_arch"/>
    <property type="match status" value="1"/>
</dbReference>
<organism evidence="2 3">
    <name type="scientific">Actinomadura chokoriensis</name>
    <dbReference type="NCBI Taxonomy" id="454156"/>
    <lineage>
        <taxon>Bacteria</taxon>
        <taxon>Bacillati</taxon>
        <taxon>Actinomycetota</taxon>
        <taxon>Actinomycetes</taxon>
        <taxon>Streptosporangiales</taxon>
        <taxon>Thermomonosporaceae</taxon>
        <taxon>Actinomadura</taxon>
    </lineage>
</organism>
<proteinExistence type="inferred from homology"/>
<keyword evidence="2" id="KW-0649">Protein kinase inhibitor</keyword>
<dbReference type="Proteomes" id="UP001569904">
    <property type="component" value="Unassembled WGS sequence"/>
</dbReference>
<dbReference type="PANTHER" id="PTHR30289:SF1">
    <property type="entry name" value="PEBP (PHOSPHATIDYLETHANOLAMINE-BINDING PROTEIN) FAMILY PROTEIN"/>
    <property type="match status" value="1"/>
</dbReference>